<feature type="transmembrane region" description="Helical" evidence="1">
    <location>
        <begin position="88"/>
        <end position="108"/>
    </location>
</feature>
<proteinExistence type="predicted"/>
<dbReference type="EMBL" id="FPHK01000014">
    <property type="protein sequence ID" value="SFV54881.1"/>
    <property type="molecule type" value="Genomic_DNA"/>
</dbReference>
<sequence>MYKLKNYFCISQFLAHFEKQENNRLSIKIDRNKPLKSIEKLYQTYNEQEVCHSALYEFFKHTRTILLSLIFTIVMLFSFISIQKSINIKIYLVFGIIIPFLYLLYVAWQTLFYKFPNKEESSLVAFFAKKYPQYDRRDTHIFKTFTTLLFVEMGIVYTFSILLSTIFIFWAYSIEFYSESSYAFLDPVKIWFGVTNGSGHTILPQHFFAIAITLSIIILLLLKSFIWLLAKKNLQKAMNQALLQKAQTLLQQLSQSVEIQVSNNTKNTIENFETQTKAEQQIDRSHYDLLFYQFTFNEKIVNILELQNDSDLSNLQAEYYSFALYGEEQEDDKTIKKLQNLVIVVTSPQTLPDNTFKDDMLAMLETNRVRQIWIIPLVEKDGIFQKAYKGDYLYEEWQKQINETIGDYRIRLYNEK</sequence>
<organism evidence="2">
    <name type="scientific">hydrothermal vent metagenome</name>
    <dbReference type="NCBI Taxonomy" id="652676"/>
    <lineage>
        <taxon>unclassified sequences</taxon>
        <taxon>metagenomes</taxon>
        <taxon>ecological metagenomes</taxon>
    </lineage>
</organism>
<gene>
    <name evidence="2" type="ORF">MNB_SM-6-1340</name>
</gene>
<feature type="transmembrane region" description="Helical" evidence="1">
    <location>
        <begin position="145"/>
        <end position="172"/>
    </location>
</feature>
<keyword evidence="1" id="KW-0812">Transmembrane</keyword>
<keyword evidence="1" id="KW-1133">Transmembrane helix</keyword>
<evidence type="ECO:0000256" key="1">
    <source>
        <dbReference type="SAM" id="Phobius"/>
    </source>
</evidence>
<evidence type="ECO:0008006" key="3">
    <source>
        <dbReference type="Google" id="ProtNLM"/>
    </source>
</evidence>
<protein>
    <recommendedName>
        <fullName evidence="3">DUF2868 domain-containing protein</fullName>
    </recommendedName>
</protein>
<accession>A0A1W1BN31</accession>
<reference evidence="2" key="1">
    <citation type="submission" date="2016-10" db="EMBL/GenBank/DDBJ databases">
        <authorList>
            <person name="de Groot N.N."/>
        </authorList>
    </citation>
    <scope>NUCLEOTIDE SEQUENCE</scope>
</reference>
<dbReference type="AlphaFoldDB" id="A0A1W1BN31"/>
<evidence type="ECO:0000313" key="2">
    <source>
        <dbReference type="EMBL" id="SFV54881.1"/>
    </source>
</evidence>
<feature type="transmembrane region" description="Helical" evidence="1">
    <location>
        <begin position="65"/>
        <end position="82"/>
    </location>
</feature>
<keyword evidence="1" id="KW-0472">Membrane</keyword>
<name>A0A1W1BN31_9ZZZZ</name>
<feature type="transmembrane region" description="Helical" evidence="1">
    <location>
        <begin position="207"/>
        <end position="230"/>
    </location>
</feature>